<dbReference type="PANTHER" id="PTHR23520">
    <property type="entry name" value="TRANSPORTER, PUTATIVE (AFU_ORTHOLOGUE AFUA_3G04000)-RELATED"/>
    <property type="match status" value="1"/>
</dbReference>
<evidence type="ECO:0000313" key="6">
    <source>
        <dbReference type="Proteomes" id="UP000039046"/>
    </source>
</evidence>
<keyword evidence="3" id="KW-0812">Transmembrane</keyword>
<feature type="transmembrane region" description="Helical" evidence="3">
    <location>
        <begin position="119"/>
        <end position="139"/>
    </location>
</feature>
<name>A0A0A1TH21_9HYPO</name>
<feature type="compositionally biased region" description="Polar residues" evidence="2">
    <location>
        <begin position="231"/>
        <end position="242"/>
    </location>
</feature>
<feature type="transmembrane region" description="Helical" evidence="3">
    <location>
        <begin position="274"/>
        <end position="299"/>
    </location>
</feature>
<feature type="transmembrane region" description="Helical" evidence="3">
    <location>
        <begin position="39"/>
        <end position="56"/>
    </location>
</feature>
<feature type="transmembrane region" description="Helical" evidence="3">
    <location>
        <begin position="427"/>
        <end position="450"/>
    </location>
</feature>
<protein>
    <submittedName>
        <fullName evidence="5">Putative MFS transporter</fullName>
    </submittedName>
</protein>
<keyword evidence="3" id="KW-0472">Membrane</keyword>
<evidence type="ECO:0000259" key="4">
    <source>
        <dbReference type="PROSITE" id="PS50850"/>
    </source>
</evidence>
<feature type="domain" description="Major facilitator superfamily (MFS) profile" evidence="4">
    <location>
        <begin position="30"/>
        <end position="459"/>
    </location>
</feature>
<keyword evidence="3" id="KW-1133">Transmembrane helix</keyword>
<comment type="subcellular location">
    <subcellularLocation>
        <location evidence="1">Membrane</location>
        <topology evidence="1">Multi-pass membrane protein</topology>
    </subcellularLocation>
</comment>
<gene>
    <name evidence="5" type="ORF">VHEMI05458</name>
</gene>
<feature type="transmembrane region" description="Helical" evidence="3">
    <location>
        <begin position="68"/>
        <end position="88"/>
    </location>
</feature>
<accession>A0A0A1TH21</accession>
<dbReference type="AlphaFoldDB" id="A0A0A1TH21"/>
<evidence type="ECO:0000256" key="1">
    <source>
        <dbReference type="ARBA" id="ARBA00004141"/>
    </source>
</evidence>
<dbReference type="InterPro" id="IPR011701">
    <property type="entry name" value="MFS"/>
</dbReference>
<feature type="transmembrane region" description="Helical" evidence="3">
    <location>
        <begin position="194"/>
        <end position="218"/>
    </location>
</feature>
<evidence type="ECO:0000256" key="2">
    <source>
        <dbReference type="SAM" id="MobiDB-lite"/>
    </source>
</evidence>
<dbReference type="HOGENOM" id="CLU_025894_2_0_1"/>
<dbReference type="SUPFAM" id="SSF103473">
    <property type="entry name" value="MFS general substrate transporter"/>
    <property type="match status" value="1"/>
</dbReference>
<dbReference type="PANTHER" id="PTHR23520:SF5">
    <property type="entry name" value="TRANSPORTER, PUTATIVE (AFU_ORTHOLOGUE AFUA_3G04000)-RELATED"/>
    <property type="match status" value="1"/>
</dbReference>
<dbReference type="GO" id="GO:0000329">
    <property type="term" value="C:fungal-type vacuole membrane"/>
    <property type="evidence" value="ECO:0007669"/>
    <property type="project" value="TreeGrafter"/>
</dbReference>
<dbReference type="Gene3D" id="1.20.1250.20">
    <property type="entry name" value="MFS general substrate transporter like domains"/>
    <property type="match status" value="1"/>
</dbReference>
<dbReference type="STRING" id="1531966.A0A0A1TH21"/>
<dbReference type="Pfam" id="PF07690">
    <property type="entry name" value="MFS_1"/>
    <property type="match status" value="1"/>
</dbReference>
<dbReference type="GO" id="GO:0022857">
    <property type="term" value="F:transmembrane transporter activity"/>
    <property type="evidence" value="ECO:0007669"/>
    <property type="project" value="InterPro"/>
</dbReference>
<dbReference type="Proteomes" id="UP000039046">
    <property type="component" value="Unassembled WGS sequence"/>
</dbReference>
<keyword evidence="6" id="KW-1185">Reference proteome</keyword>
<reference evidence="5 6" key="1">
    <citation type="journal article" date="2015" name="Genome Announc.">
        <title>Draft Genome Sequence and Gene Annotation of the Entomopathogenic Fungus Verticillium hemipterigenum.</title>
        <authorList>
            <person name="Horn F."/>
            <person name="Habel A."/>
            <person name="Scharf D.H."/>
            <person name="Dworschak J."/>
            <person name="Brakhage A.A."/>
            <person name="Guthke R."/>
            <person name="Hertweck C."/>
            <person name="Linde J."/>
        </authorList>
    </citation>
    <scope>NUCLEOTIDE SEQUENCE [LARGE SCALE GENOMIC DNA]</scope>
</reference>
<feature type="transmembrane region" description="Helical" evidence="3">
    <location>
        <begin position="311"/>
        <end position="330"/>
    </location>
</feature>
<organism evidence="5 6">
    <name type="scientific">[Torrubiella] hemipterigena</name>
    <dbReference type="NCBI Taxonomy" id="1531966"/>
    <lineage>
        <taxon>Eukaryota</taxon>
        <taxon>Fungi</taxon>
        <taxon>Dikarya</taxon>
        <taxon>Ascomycota</taxon>
        <taxon>Pezizomycotina</taxon>
        <taxon>Sordariomycetes</taxon>
        <taxon>Hypocreomycetidae</taxon>
        <taxon>Hypocreales</taxon>
        <taxon>Clavicipitaceae</taxon>
        <taxon>Clavicipitaceae incertae sedis</taxon>
        <taxon>'Torrubiella' clade</taxon>
    </lineage>
</organism>
<evidence type="ECO:0000313" key="5">
    <source>
        <dbReference type="EMBL" id="CEJ89623.1"/>
    </source>
</evidence>
<sequence length="459" mass="49722">MSEPLESCPSFFQRALAELGLTSLAVSSSDIKLLCLQRFVRLFAYGASTLILVAFLTELGNSKERSGLFMTLTLVGDIFISLILTLIADRVGRKAILAIGAVLMTLSGAVFAISSNYWVLLVAAVLGVISPSGNEIGPFKAIEESIIAHLTPTDQRSDIFAWYTLFGFAGTASGMMVGGWLIEILRLKLHWDVVRAYRIVFVVYAALGLVKFVMTICLSRKVESEPKPVVEQSSDAQPSESSRLLPDQPPSEAAPPKKRRFALFATLSAESQRIVAVLCLLFAFDAFGAGLAPLSWITFYFKSRFGIDEGALGSIFFTASIISSISVLVASPLSKRLGDVKTMVFTHLPSSVFLALLPLPSNPRIATLLLLLRSSLQSMDSAPRSAFLAKVLLPEERTSVIGMTNVVKTMAQSAGPLITGVLAGRNLFWVCFVAAGSFKMAYDLGMFVVFSTYERSEAH</sequence>
<feature type="region of interest" description="Disordered" evidence="2">
    <location>
        <begin position="228"/>
        <end position="256"/>
    </location>
</feature>
<dbReference type="InterPro" id="IPR036259">
    <property type="entry name" value="MFS_trans_sf"/>
</dbReference>
<dbReference type="OrthoDB" id="10027823at2759"/>
<proteinExistence type="predicted"/>
<feature type="transmembrane region" description="Helical" evidence="3">
    <location>
        <begin position="160"/>
        <end position="182"/>
    </location>
</feature>
<dbReference type="EMBL" id="CDHN01000002">
    <property type="protein sequence ID" value="CEJ89623.1"/>
    <property type="molecule type" value="Genomic_DNA"/>
</dbReference>
<evidence type="ECO:0000256" key="3">
    <source>
        <dbReference type="SAM" id="Phobius"/>
    </source>
</evidence>
<dbReference type="PROSITE" id="PS50850">
    <property type="entry name" value="MFS"/>
    <property type="match status" value="1"/>
</dbReference>
<dbReference type="InterPro" id="IPR020846">
    <property type="entry name" value="MFS_dom"/>
</dbReference>
<feature type="transmembrane region" description="Helical" evidence="3">
    <location>
        <begin position="95"/>
        <end position="113"/>
    </location>
</feature>